<dbReference type="PANTHER" id="PTHR13468">
    <property type="entry name" value="DEK PROTEIN"/>
    <property type="match status" value="1"/>
</dbReference>
<evidence type="ECO:0000313" key="2">
    <source>
        <dbReference type="EMBL" id="MCD7456122.1"/>
    </source>
</evidence>
<feature type="compositionally biased region" description="Acidic residues" evidence="1">
    <location>
        <begin position="348"/>
        <end position="359"/>
    </location>
</feature>
<protein>
    <submittedName>
        <fullName evidence="2">Uncharacterized protein</fullName>
    </submittedName>
</protein>
<dbReference type="EMBL" id="JACEIK010000386">
    <property type="protein sequence ID" value="MCD7456122.1"/>
    <property type="molecule type" value="Genomic_DNA"/>
</dbReference>
<accession>A0ABS8SBI1</accession>
<feature type="region of interest" description="Disordered" evidence="1">
    <location>
        <begin position="1"/>
        <end position="54"/>
    </location>
</feature>
<comment type="caution">
    <text evidence="2">The sequence shown here is derived from an EMBL/GenBank/DDBJ whole genome shotgun (WGS) entry which is preliminary data.</text>
</comment>
<evidence type="ECO:0000256" key="1">
    <source>
        <dbReference type="SAM" id="MobiDB-lite"/>
    </source>
</evidence>
<reference evidence="2 3" key="1">
    <citation type="journal article" date="2021" name="BMC Genomics">
        <title>Datura genome reveals duplications of psychoactive alkaloid biosynthetic genes and high mutation rate following tissue culture.</title>
        <authorList>
            <person name="Rajewski A."/>
            <person name="Carter-House D."/>
            <person name="Stajich J."/>
            <person name="Litt A."/>
        </authorList>
    </citation>
    <scope>NUCLEOTIDE SEQUENCE [LARGE SCALE GENOMIC DNA]</scope>
    <source>
        <strain evidence="2">AR-01</strain>
    </source>
</reference>
<evidence type="ECO:0000313" key="3">
    <source>
        <dbReference type="Proteomes" id="UP000823775"/>
    </source>
</evidence>
<organism evidence="2 3">
    <name type="scientific">Datura stramonium</name>
    <name type="common">Jimsonweed</name>
    <name type="synonym">Common thornapple</name>
    <dbReference type="NCBI Taxonomy" id="4076"/>
    <lineage>
        <taxon>Eukaryota</taxon>
        <taxon>Viridiplantae</taxon>
        <taxon>Streptophyta</taxon>
        <taxon>Embryophyta</taxon>
        <taxon>Tracheophyta</taxon>
        <taxon>Spermatophyta</taxon>
        <taxon>Magnoliopsida</taxon>
        <taxon>eudicotyledons</taxon>
        <taxon>Gunneridae</taxon>
        <taxon>Pentapetalae</taxon>
        <taxon>asterids</taxon>
        <taxon>lamiids</taxon>
        <taxon>Solanales</taxon>
        <taxon>Solanaceae</taxon>
        <taxon>Solanoideae</taxon>
        <taxon>Datureae</taxon>
        <taxon>Datura</taxon>
    </lineage>
</organism>
<feature type="compositionally biased region" description="Basic and acidic residues" evidence="1">
    <location>
        <begin position="1"/>
        <end position="43"/>
    </location>
</feature>
<dbReference type="InterPro" id="IPR044198">
    <property type="entry name" value="DEK"/>
</dbReference>
<dbReference type="PANTHER" id="PTHR13468:SF11">
    <property type="entry name" value="DNA LIGASE 1-LIKE ISOFORM X1"/>
    <property type="match status" value="1"/>
</dbReference>
<dbReference type="Proteomes" id="UP000823775">
    <property type="component" value="Unassembled WGS sequence"/>
</dbReference>
<keyword evidence="3" id="KW-1185">Reference proteome</keyword>
<feature type="compositionally biased region" description="Acidic residues" evidence="1">
    <location>
        <begin position="245"/>
        <end position="266"/>
    </location>
</feature>
<sequence>MYRGKESREKGMELRKDQSDKSEWCSEERQKRKRQVEDKKELQPKTPLASTIERPVRQRKSVERLVASIELELTKEIHIEKVHGSWNCSERHSDMAYKLSKRKTDDTLKLLHTILFGRRGKAAQFKSNISRFSGFVWHENEIYLLREASSKKEDLESQLMDFLDAPHPTTSGVLAEKDQSEQKESFVNRVVVWKGSAKSHKTEGASSKAKKKKKKNVHEPKDESEENDQEEGPEVMKANSVQERSDDEMSNLAEVEEKDSESEEESEKDKKKHKQNSINHYPNKEPAGEEESSEWKGHKKADKLRPSDDELRSAICEVLKRLDFNTKDICEENMVQDGLLGWQMRADEEGEEENAEEDEKQLLSEV</sequence>
<feature type="region of interest" description="Disordered" evidence="1">
    <location>
        <begin position="197"/>
        <end position="310"/>
    </location>
</feature>
<feature type="region of interest" description="Disordered" evidence="1">
    <location>
        <begin position="347"/>
        <end position="366"/>
    </location>
</feature>
<proteinExistence type="predicted"/>
<feature type="compositionally biased region" description="Acidic residues" evidence="1">
    <location>
        <begin position="222"/>
        <end position="233"/>
    </location>
</feature>
<gene>
    <name evidence="2" type="ORF">HAX54_030697</name>
</gene>
<name>A0ABS8SBI1_DATST</name>